<reference evidence="2" key="2">
    <citation type="submission" date="2015-08" db="UniProtKB">
        <authorList>
            <consortium name="WormBaseParasite"/>
        </authorList>
    </citation>
    <scope>IDENTIFICATION</scope>
</reference>
<accession>A0A0K0F5D1</accession>
<keyword evidence="1" id="KW-1185">Reference proteome</keyword>
<dbReference type="Proteomes" id="UP000035680">
    <property type="component" value="Unassembled WGS sequence"/>
</dbReference>
<dbReference type="WBParaSite" id="SVE_0402200.1">
    <property type="protein sequence ID" value="SVE_0402200.1"/>
    <property type="gene ID" value="SVE_0402200"/>
</dbReference>
<name>A0A0K0F5D1_STRVS</name>
<dbReference type="AlphaFoldDB" id="A0A0K0F5D1"/>
<sequence>MILLNNFRIRKLEIEFIDPRYIAHLRRLNCFEFVESVTLGINNSLLVGKSIFDYWKNLSSRTIKVHSSSSSSILHPSVKNIQFYCACNKISWLFNLTDYFLKRRFDTLEFGNKFLSGIDSVWNFGDKLVKLIKRFKHVKIVLKDELSHGITGYFFKNMIFIWQIKDTEIEFDVKSSLKKLEDDQNRLFIPEREQTPEGFAEEIFKLIFLKMKCLSVMCERNCTKPSIRFRGLFAKLVDKMTNLEALEVSMKIFSGLKEVLFFVNRLSIGINNLKFVNCGR</sequence>
<evidence type="ECO:0000313" key="2">
    <source>
        <dbReference type="WBParaSite" id="SVE_0402200.1"/>
    </source>
</evidence>
<organism evidence="1 2">
    <name type="scientific">Strongyloides venezuelensis</name>
    <name type="common">Threadworm</name>
    <dbReference type="NCBI Taxonomy" id="75913"/>
    <lineage>
        <taxon>Eukaryota</taxon>
        <taxon>Metazoa</taxon>
        <taxon>Ecdysozoa</taxon>
        <taxon>Nematoda</taxon>
        <taxon>Chromadorea</taxon>
        <taxon>Rhabditida</taxon>
        <taxon>Tylenchina</taxon>
        <taxon>Panagrolaimomorpha</taxon>
        <taxon>Strongyloidoidea</taxon>
        <taxon>Strongyloididae</taxon>
        <taxon>Strongyloides</taxon>
    </lineage>
</organism>
<reference evidence="1" key="1">
    <citation type="submission" date="2014-07" db="EMBL/GenBank/DDBJ databases">
        <authorList>
            <person name="Martin A.A"/>
            <person name="De Silva N."/>
        </authorList>
    </citation>
    <scope>NUCLEOTIDE SEQUENCE</scope>
</reference>
<protein>
    <submittedName>
        <fullName evidence="2">Uncharacterized protein</fullName>
    </submittedName>
</protein>
<evidence type="ECO:0000313" key="1">
    <source>
        <dbReference type="Proteomes" id="UP000035680"/>
    </source>
</evidence>
<proteinExistence type="predicted"/>